<dbReference type="CDD" id="cd15413">
    <property type="entry name" value="7tmA_OR8K-like"/>
    <property type="match status" value="1"/>
</dbReference>
<organism evidence="12 13">
    <name type="scientific">Vicugna pacos</name>
    <name type="common">Alpaca</name>
    <name type="synonym">Lama pacos</name>
    <dbReference type="NCBI Taxonomy" id="30538"/>
    <lineage>
        <taxon>Eukaryota</taxon>
        <taxon>Metazoa</taxon>
        <taxon>Chordata</taxon>
        <taxon>Craniata</taxon>
        <taxon>Vertebrata</taxon>
        <taxon>Euteleostomi</taxon>
        <taxon>Mammalia</taxon>
        <taxon>Eutheria</taxon>
        <taxon>Laurasiatheria</taxon>
        <taxon>Artiodactyla</taxon>
        <taxon>Tylopoda</taxon>
        <taxon>Camelidae</taxon>
        <taxon>Vicugna</taxon>
    </lineage>
</organism>
<evidence type="ECO:0000256" key="8">
    <source>
        <dbReference type="ARBA" id="ARBA00023224"/>
    </source>
</evidence>
<evidence type="ECO:0000313" key="12">
    <source>
        <dbReference type="Proteomes" id="UP001652581"/>
    </source>
</evidence>
<keyword evidence="5 9" id="KW-0297">G-protein coupled receptor</keyword>
<dbReference type="InterPro" id="IPR017452">
    <property type="entry name" value="GPCR_Rhodpsn_7TM"/>
</dbReference>
<proteinExistence type="inferred from homology"/>
<dbReference type="GO" id="GO:0005886">
    <property type="term" value="C:plasma membrane"/>
    <property type="evidence" value="ECO:0007669"/>
    <property type="project" value="UniProtKB-SubCell"/>
</dbReference>
<feature type="transmembrane region" description="Helical" evidence="10">
    <location>
        <begin position="200"/>
        <end position="229"/>
    </location>
</feature>
<feature type="domain" description="G-protein coupled receptors family 1 profile" evidence="11">
    <location>
        <begin position="44"/>
        <end position="293"/>
    </location>
</feature>
<evidence type="ECO:0000256" key="7">
    <source>
        <dbReference type="ARBA" id="ARBA00023170"/>
    </source>
</evidence>
<dbReference type="PROSITE" id="PS00237">
    <property type="entry name" value="G_PROTEIN_RECEP_F1_1"/>
    <property type="match status" value="1"/>
</dbReference>
<evidence type="ECO:0000256" key="6">
    <source>
        <dbReference type="ARBA" id="ARBA00023136"/>
    </source>
</evidence>
<comment type="function">
    <text evidence="1">Putative odorant or sperm cell receptor.</text>
</comment>
<dbReference type="Pfam" id="PF13853">
    <property type="entry name" value="7tm_4"/>
    <property type="match status" value="1"/>
</dbReference>
<keyword evidence="12" id="KW-1185">Reference proteome</keyword>
<dbReference type="Gene3D" id="1.20.1070.10">
    <property type="entry name" value="Rhodopsin 7-helix transmembrane proteins"/>
    <property type="match status" value="1"/>
</dbReference>
<evidence type="ECO:0000313" key="13">
    <source>
        <dbReference type="RefSeq" id="XP_006214204.2"/>
    </source>
</evidence>
<keyword evidence="4 10" id="KW-1133">Transmembrane helix</keyword>
<feature type="transmembrane region" description="Helical" evidence="10">
    <location>
        <begin position="63"/>
        <end position="81"/>
    </location>
</feature>
<keyword evidence="3 9" id="KW-0812">Transmembrane</keyword>
<keyword evidence="7 9" id="KW-0675">Receptor</keyword>
<evidence type="ECO:0000256" key="2">
    <source>
        <dbReference type="ARBA" id="ARBA00004141"/>
    </source>
</evidence>
<keyword evidence="10" id="KW-0552">Olfaction</keyword>
<evidence type="ECO:0000256" key="9">
    <source>
        <dbReference type="RuleBase" id="RU000688"/>
    </source>
</evidence>
<dbReference type="KEGG" id="vpc:102525971"/>
<dbReference type="InterPro" id="IPR000725">
    <property type="entry name" value="Olfact_rcpt"/>
</dbReference>
<dbReference type="PRINTS" id="PR00237">
    <property type="entry name" value="GPCRRHODOPSN"/>
</dbReference>
<feature type="transmembrane region" description="Helical" evidence="10">
    <location>
        <begin position="143"/>
        <end position="167"/>
    </location>
</feature>
<dbReference type="PROSITE" id="PS50262">
    <property type="entry name" value="G_PROTEIN_RECEP_F1_2"/>
    <property type="match status" value="1"/>
</dbReference>
<evidence type="ECO:0000256" key="10">
    <source>
        <dbReference type="RuleBase" id="RU363047"/>
    </source>
</evidence>
<gene>
    <name evidence="13" type="primary">LOC102525971</name>
</gene>
<dbReference type="AlphaFoldDB" id="A0A6I9IML4"/>
<keyword evidence="8 9" id="KW-0807">Transducer</keyword>
<evidence type="ECO:0000256" key="5">
    <source>
        <dbReference type="ARBA" id="ARBA00023040"/>
    </source>
</evidence>
<feature type="transmembrane region" description="Helical" evidence="10">
    <location>
        <begin position="276"/>
        <end position="295"/>
    </location>
</feature>
<comment type="subcellular location">
    <subcellularLocation>
        <location evidence="10">Cell membrane</location>
        <topology evidence="10">Multi-pass membrane protein</topology>
    </subcellularLocation>
    <subcellularLocation>
        <location evidence="2">Membrane</location>
        <topology evidence="2">Multi-pass membrane protein</topology>
    </subcellularLocation>
</comment>
<dbReference type="Proteomes" id="UP001652581">
    <property type="component" value="Chromosome 10"/>
</dbReference>
<feature type="transmembrane region" description="Helical" evidence="10">
    <location>
        <begin position="30"/>
        <end position="51"/>
    </location>
</feature>
<evidence type="ECO:0000256" key="1">
    <source>
        <dbReference type="ARBA" id="ARBA00003929"/>
    </source>
</evidence>
<evidence type="ECO:0000259" key="11">
    <source>
        <dbReference type="PROSITE" id="PS50262"/>
    </source>
</evidence>
<evidence type="ECO:0000256" key="4">
    <source>
        <dbReference type="ARBA" id="ARBA00022989"/>
    </source>
</evidence>
<keyword evidence="10" id="KW-0716">Sensory transduction</keyword>
<dbReference type="FunFam" id="1.20.1070.10:FF:000003">
    <property type="entry name" value="Olfactory receptor"/>
    <property type="match status" value="1"/>
</dbReference>
<dbReference type="InParanoid" id="A0A6I9IML4"/>
<name>A0A6I9IML4_VICPA</name>
<keyword evidence="10" id="KW-1003">Cell membrane</keyword>
<accession>A0A6I9IML4</accession>
<dbReference type="RefSeq" id="XP_006214204.2">
    <property type="nucleotide sequence ID" value="XM_006214142.3"/>
</dbReference>
<keyword evidence="6 10" id="KW-0472">Membrane</keyword>
<dbReference type="GO" id="GO:0004984">
    <property type="term" value="F:olfactory receptor activity"/>
    <property type="evidence" value="ECO:0007669"/>
    <property type="project" value="InterPro"/>
</dbReference>
<reference evidence="13" key="1">
    <citation type="submission" date="2025-08" db="UniProtKB">
        <authorList>
            <consortium name="RefSeq"/>
        </authorList>
    </citation>
    <scope>IDENTIFICATION</scope>
</reference>
<evidence type="ECO:0000256" key="3">
    <source>
        <dbReference type="ARBA" id="ARBA00022692"/>
    </source>
</evidence>
<dbReference type="InterPro" id="IPR000276">
    <property type="entry name" value="GPCR_Rhodpsn"/>
</dbReference>
<comment type="similarity">
    <text evidence="9">Belongs to the G-protein coupled receptor 1 family.</text>
</comment>
<dbReference type="GeneID" id="102525971"/>
<feature type="transmembrane region" description="Helical" evidence="10">
    <location>
        <begin position="101"/>
        <end position="123"/>
    </location>
</feature>
<protein>
    <recommendedName>
        <fullName evidence="10">Olfactory receptor</fullName>
    </recommendedName>
</protein>
<feature type="transmembrane region" description="Helical" evidence="10">
    <location>
        <begin position="241"/>
        <end position="264"/>
    </location>
</feature>
<dbReference type="GO" id="GO:0004930">
    <property type="term" value="F:G protein-coupled receptor activity"/>
    <property type="evidence" value="ECO:0007669"/>
    <property type="project" value="UniProtKB-KW"/>
</dbReference>
<dbReference type="PANTHER" id="PTHR48018">
    <property type="entry name" value="OLFACTORY RECEPTOR"/>
    <property type="match status" value="1"/>
</dbReference>
<dbReference type="PRINTS" id="PR00245">
    <property type="entry name" value="OLFACTORYR"/>
</dbReference>
<dbReference type="SUPFAM" id="SSF81321">
    <property type="entry name" value="Family A G protein-coupled receptor-like"/>
    <property type="match status" value="1"/>
</dbReference>
<sequence>MVWMHKRNLTMLNEFILIGITDLPELQDPLFGLFLIVYMVSVVGNLGLIILTKIDSRLQTPMYFFLRYLAFTDLGYSTAVGPKLLVDLAVDDHAISYSWCAAQLTVFGVFIISELFILSAMAYDRYVAICNPLLYTVIMSQRLCQALVAIPYLYSVFLSLLTIIKIFTSSFCDYNVIRHFYCDTQPLISLLCSDTLEIKLIILIFSAFNLVSSLLIVLVSYTLILVAILKMNSAEGRRKSFSTCGSHLTVIVIFYGTLFFMYVTPKSSDSFDADKMASLFYALVIPMLNPMIYSLRNKEVKNALLRTWRMCAIILLKIDCRIC</sequence>